<dbReference type="KEGG" id="hai:109377458"/>
<dbReference type="GO" id="GO:0008305">
    <property type="term" value="C:integrin complex"/>
    <property type="evidence" value="ECO:0007669"/>
    <property type="project" value="TreeGrafter"/>
</dbReference>
<evidence type="ECO:0000256" key="6">
    <source>
        <dbReference type="ARBA" id="ARBA00023170"/>
    </source>
</evidence>
<organism evidence="11 12">
    <name type="scientific">Hipposideros armiger</name>
    <name type="common">Great Himalayan leaf-nosed bat</name>
    <dbReference type="NCBI Taxonomy" id="186990"/>
    <lineage>
        <taxon>Eukaryota</taxon>
        <taxon>Metazoa</taxon>
        <taxon>Chordata</taxon>
        <taxon>Craniata</taxon>
        <taxon>Vertebrata</taxon>
        <taxon>Euteleostomi</taxon>
        <taxon>Mammalia</taxon>
        <taxon>Eutheria</taxon>
        <taxon>Laurasiatheria</taxon>
        <taxon>Chiroptera</taxon>
        <taxon>Yinpterochiroptera</taxon>
        <taxon>Rhinolophoidea</taxon>
        <taxon>Hipposideridae</taxon>
        <taxon>Hipposideros</taxon>
    </lineage>
</organism>
<evidence type="ECO:0000256" key="7">
    <source>
        <dbReference type="ARBA" id="ARBA00023180"/>
    </source>
</evidence>
<gene>
    <name evidence="12" type="primary">LOC109377458</name>
</gene>
<feature type="compositionally biased region" description="Polar residues" evidence="8">
    <location>
        <begin position="313"/>
        <end position="326"/>
    </location>
</feature>
<dbReference type="GO" id="GO:0007160">
    <property type="term" value="P:cell-matrix adhesion"/>
    <property type="evidence" value="ECO:0007669"/>
    <property type="project" value="TreeGrafter"/>
</dbReference>
<evidence type="ECO:0000256" key="1">
    <source>
        <dbReference type="ARBA" id="ARBA00004479"/>
    </source>
</evidence>
<dbReference type="GeneID" id="109377458"/>
<dbReference type="InterPro" id="IPR032695">
    <property type="entry name" value="Integrin_dom_sf"/>
</dbReference>
<feature type="transmembrane region" description="Helical" evidence="9">
    <location>
        <begin position="272"/>
        <end position="292"/>
    </location>
</feature>
<dbReference type="Gene3D" id="1.20.5.930">
    <property type="entry name" value="Bicelle-embedded integrin alpha(iib) transmembrane segment"/>
    <property type="match status" value="1"/>
</dbReference>
<dbReference type="GO" id="GO:0005178">
    <property type="term" value="F:integrin binding"/>
    <property type="evidence" value="ECO:0007669"/>
    <property type="project" value="TreeGrafter"/>
</dbReference>
<keyword evidence="7" id="KW-0325">Glycoprotein</keyword>
<evidence type="ECO:0000256" key="2">
    <source>
        <dbReference type="ARBA" id="ARBA00008054"/>
    </source>
</evidence>
<feature type="region of interest" description="Disordered" evidence="8">
    <location>
        <begin position="307"/>
        <end position="326"/>
    </location>
</feature>
<dbReference type="OrthoDB" id="9428613at2759"/>
<name>A0A8B7QL70_HIPAR</name>
<dbReference type="FunFam" id="2.60.40.1530:FF:000003">
    <property type="entry name" value="Integrin alpha M"/>
    <property type="match status" value="1"/>
</dbReference>
<feature type="domain" description="Integrin alpha-X-like third Ig-like" evidence="10">
    <location>
        <begin position="85"/>
        <end position="265"/>
    </location>
</feature>
<dbReference type="Pfam" id="PF21520">
    <property type="entry name" value="ITGAX-like_Ig_3"/>
    <property type="match status" value="1"/>
</dbReference>
<evidence type="ECO:0000256" key="8">
    <source>
        <dbReference type="SAM" id="MobiDB-lite"/>
    </source>
</evidence>
<keyword evidence="9" id="KW-1133">Transmembrane helix</keyword>
<dbReference type="InterPro" id="IPR018184">
    <property type="entry name" value="Integrin_alpha_C_CS"/>
</dbReference>
<keyword evidence="6" id="KW-0675">Receptor</keyword>
<dbReference type="PANTHER" id="PTHR23220:SF118">
    <property type="entry name" value="INTEGRIN ALPHA-X"/>
    <property type="match status" value="1"/>
</dbReference>
<evidence type="ECO:0000256" key="4">
    <source>
        <dbReference type="ARBA" id="ARBA00023037"/>
    </source>
</evidence>
<accession>A0A8B7QL70</accession>
<evidence type="ECO:0000313" key="12">
    <source>
        <dbReference type="RefSeq" id="XP_019489346.1"/>
    </source>
</evidence>
<dbReference type="Gene3D" id="2.60.40.1530">
    <property type="entry name" value="ntegrin, alpha v. Chain A, domain 4"/>
    <property type="match status" value="1"/>
</dbReference>
<dbReference type="Gene3D" id="2.60.40.1510">
    <property type="entry name" value="ntegrin, alpha v. Chain A, domain 3"/>
    <property type="match status" value="1"/>
</dbReference>
<keyword evidence="4" id="KW-0401">Integrin</keyword>
<dbReference type="AlphaFoldDB" id="A0A8B7QL70"/>
<dbReference type="GO" id="GO:0033627">
    <property type="term" value="P:cell adhesion mediated by integrin"/>
    <property type="evidence" value="ECO:0007669"/>
    <property type="project" value="TreeGrafter"/>
</dbReference>
<evidence type="ECO:0000259" key="10">
    <source>
        <dbReference type="Pfam" id="PF21520"/>
    </source>
</evidence>
<dbReference type="Pfam" id="PF00357">
    <property type="entry name" value="Integrin_alpha"/>
    <property type="match status" value="1"/>
</dbReference>
<evidence type="ECO:0000313" key="11">
    <source>
        <dbReference type="Proteomes" id="UP000694851"/>
    </source>
</evidence>
<dbReference type="GO" id="GO:0007229">
    <property type="term" value="P:integrin-mediated signaling pathway"/>
    <property type="evidence" value="ECO:0007669"/>
    <property type="project" value="UniProtKB-KW"/>
</dbReference>
<evidence type="ECO:0000256" key="5">
    <source>
        <dbReference type="ARBA" id="ARBA00023136"/>
    </source>
</evidence>
<dbReference type="PROSITE" id="PS00242">
    <property type="entry name" value="INTEGRIN_ALPHA"/>
    <property type="match status" value="1"/>
</dbReference>
<keyword evidence="9" id="KW-0812">Transmembrane</keyword>
<dbReference type="SUPFAM" id="SSF69179">
    <property type="entry name" value="Integrin domains"/>
    <property type="match status" value="2"/>
</dbReference>
<dbReference type="GO" id="GO:0098609">
    <property type="term" value="P:cell-cell adhesion"/>
    <property type="evidence" value="ECO:0007669"/>
    <property type="project" value="TreeGrafter"/>
</dbReference>
<protein>
    <submittedName>
        <fullName evidence="12">Integrin alpha-X-like</fullName>
    </submittedName>
</protein>
<dbReference type="FunFam" id="1.20.5.930:FF:000004">
    <property type="entry name" value="Integrin subunit alpha M"/>
    <property type="match status" value="1"/>
</dbReference>
<dbReference type="Proteomes" id="UP000694851">
    <property type="component" value="Unplaced"/>
</dbReference>
<dbReference type="PANTHER" id="PTHR23220">
    <property type="entry name" value="INTEGRIN ALPHA"/>
    <property type="match status" value="1"/>
</dbReference>
<sequence>SRPQARSLPLTCESAPAGSPGIGSARCSIKHLIFREGAQMTFTATFDVSPKAQLGDRLLLTANVSSENNSPRTSKRTSQLEVPVKYAVYSVISSHEESTRYLNFSASGEKESSMVQHRYQVNNLGARDLPISINFLVPVELNQVSVWTDVEVSHPQNLSIQCSSERIAPTKSNFLAHIQENPVLNCSMADCLRFRCDVPSFGIQEELDFILKGNLSFGWISQTLQKKVLVVSVAEITFNRSVYSQLPGQEAFLRAQVETVLEEYEVHNPVPLIVGSSVGGLLLLALITATLYKVGFFKRQYKEMMEEAHGQTAPENGTQDPPQVAQ</sequence>
<evidence type="ECO:0000256" key="9">
    <source>
        <dbReference type="SAM" id="Phobius"/>
    </source>
</evidence>
<dbReference type="InterPro" id="IPR048633">
    <property type="entry name" value="ITGAX-like_Ig_3"/>
</dbReference>
<feature type="non-terminal residue" evidence="12">
    <location>
        <position position="1"/>
    </location>
</feature>
<dbReference type="RefSeq" id="XP_019489346.1">
    <property type="nucleotide sequence ID" value="XM_019633801.1"/>
</dbReference>
<comment type="similarity">
    <text evidence="2">Belongs to the integrin alpha chain family.</text>
</comment>
<dbReference type="GO" id="GO:0009897">
    <property type="term" value="C:external side of plasma membrane"/>
    <property type="evidence" value="ECO:0007669"/>
    <property type="project" value="TreeGrafter"/>
</dbReference>
<keyword evidence="11" id="KW-1185">Reference proteome</keyword>
<keyword evidence="3" id="KW-0130">Cell adhesion</keyword>
<proteinExistence type="inferred from homology"/>
<reference evidence="12" key="1">
    <citation type="submission" date="2025-08" db="UniProtKB">
        <authorList>
            <consortium name="RefSeq"/>
        </authorList>
    </citation>
    <scope>IDENTIFICATION</scope>
    <source>
        <tissue evidence="12">Muscle</tissue>
    </source>
</reference>
<keyword evidence="5 9" id="KW-0472">Membrane</keyword>
<comment type="subcellular location">
    <subcellularLocation>
        <location evidence="1">Membrane</location>
        <topology evidence="1">Single-pass type I membrane protein</topology>
    </subcellularLocation>
</comment>
<evidence type="ECO:0000256" key="3">
    <source>
        <dbReference type="ARBA" id="ARBA00022889"/>
    </source>
</evidence>